<keyword evidence="1" id="KW-0812">Transmembrane</keyword>
<evidence type="ECO:0000313" key="2">
    <source>
        <dbReference type="EMBL" id="OEH94348.1"/>
    </source>
</evidence>
<gene>
    <name evidence="2" type="ORF">BFG57_08820</name>
</gene>
<keyword evidence="1" id="KW-1133">Transmembrane helix</keyword>
<evidence type="ECO:0000256" key="1">
    <source>
        <dbReference type="SAM" id="Phobius"/>
    </source>
</evidence>
<proteinExistence type="predicted"/>
<feature type="transmembrane region" description="Helical" evidence="1">
    <location>
        <begin position="57"/>
        <end position="81"/>
    </location>
</feature>
<name>A0A1E5LK00_9BACI</name>
<feature type="transmembrane region" description="Helical" evidence="1">
    <location>
        <begin position="18"/>
        <end position="37"/>
    </location>
</feature>
<dbReference type="EMBL" id="MJEH01000003">
    <property type="protein sequence ID" value="OEH94348.1"/>
    <property type="molecule type" value="Genomic_DNA"/>
</dbReference>
<keyword evidence="3" id="KW-1185">Reference proteome</keyword>
<comment type="caution">
    <text evidence="2">The sequence shown here is derived from an EMBL/GenBank/DDBJ whole genome shotgun (WGS) entry which is preliminary data.</text>
</comment>
<feature type="transmembrane region" description="Helical" evidence="1">
    <location>
        <begin position="170"/>
        <end position="192"/>
    </location>
</feature>
<dbReference type="RefSeq" id="WP_069715704.1">
    <property type="nucleotide sequence ID" value="NZ_MJEH01000003.1"/>
</dbReference>
<reference evidence="2 3" key="1">
    <citation type="submission" date="2016-08" db="EMBL/GenBank/DDBJ databases">
        <title>Genome of Bacillus solimangrovi GH2-4.</title>
        <authorList>
            <person name="Lim S."/>
            <person name="Kim B.-C."/>
        </authorList>
    </citation>
    <scope>NUCLEOTIDE SEQUENCE [LARGE SCALE GENOMIC DNA]</scope>
    <source>
        <strain evidence="2 3">GH2-4</strain>
    </source>
</reference>
<feature type="transmembrane region" description="Helical" evidence="1">
    <location>
        <begin position="136"/>
        <end position="158"/>
    </location>
</feature>
<protein>
    <submittedName>
        <fullName evidence="2">Uncharacterized protein</fullName>
    </submittedName>
</protein>
<keyword evidence="1" id="KW-0472">Membrane</keyword>
<dbReference type="STRING" id="1305675.BFG57_08820"/>
<sequence>MWRSLAVNDVKSIRRDSLLVYVLFMPFLIVIMLRVLMPVADRFFAEQYGIDVNEYTALILSFFFVLQVPLIFGLVFGFLILDERDENTLLALRVTPLSMKVYMSYRMGSIFLFTLFYILLLLPFTRVYRIELFIDTLLIVLLSGLFSLFVLLFLATFASNKVEGLALMKGLGILFLGPIASYFITSNWQYMFGILPTYWPVKAFWEMWDGESYWFSLLIGGIYFTFLNWVMFKRFIKKTIA</sequence>
<dbReference type="AlphaFoldDB" id="A0A1E5LK00"/>
<organism evidence="2 3">
    <name type="scientific">Bacillus solimangrovi</name>
    <dbReference type="NCBI Taxonomy" id="1305675"/>
    <lineage>
        <taxon>Bacteria</taxon>
        <taxon>Bacillati</taxon>
        <taxon>Bacillota</taxon>
        <taxon>Bacilli</taxon>
        <taxon>Bacillales</taxon>
        <taxon>Bacillaceae</taxon>
        <taxon>Bacillus</taxon>
    </lineage>
</organism>
<dbReference type="OrthoDB" id="1551065at2"/>
<feature type="transmembrane region" description="Helical" evidence="1">
    <location>
        <begin position="212"/>
        <end position="232"/>
    </location>
</feature>
<evidence type="ECO:0000313" key="3">
    <source>
        <dbReference type="Proteomes" id="UP000095209"/>
    </source>
</evidence>
<accession>A0A1E5LK00</accession>
<feature type="transmembrane region" description="Helical" evidence="1">
    <location>
        <begin position="102"/>
        <end position="124"/>
    </location>
</feature>
<dbReference type="Proteomes" id="UP000095209">
    <property type="component" value="Unassembled WGS sequence"/>
</dbReference>